<feature type="transmembrane region" description="Helical" evidence="5">
    <location>
        <begin position="255"/>
        <end position="273"/>
    </location>
</feature>
<dbReference type="PANTHER" id="PTHR10361">
    <property type="entry name" value="SODIUM-BILE ACID COTRANSPORTER"/>
    <property type="match status" value="1"/>
</dbReference>
<dbReference type="GO" id="GO:0016020">
    <property type="term" value="C:membrane"/>
    <property type="evidence" value="ECO:0007669"/>
    <property type="project" value="UniProtKB-SubCell"/>
</dbReference>
<dbReference type="InterPro" id="IPR002657">
    <property type="entry name" value="BilAc:Na_symport/Acr3"/>
</dbReference>
<dbReference type="InterPro" id="IPR004710">
    <property type="entry name" value="Bilac:Na_transpt"/>
</dbReference>
<evidence type="ECO:0000313" key="6">
    <source>
        <dbReference type="EMBL" id="PSV43400.1"/>
    </source>
</evidence>
<evidence type="ECO:0000313" key="7">
    <source>
        <dbReference type="Proteomes" id="UP000241803"/>
    </source>
</evidence>
<feature type="transmembrane region" description="Helical" evidence="5">
    <location>
        <begin position="99"/>
        <end position="121"/>
    </location>
</feature>
<dbReference type="Pfam" id="PF01758">
    <property type="entry name" value="SBF"/>
    <property type="match status" value="1"/>
</dbReference>
<keyword evidence="7" id="KW-1185">Reference proteome</keyword>
<gene>
    <name evidence="6" type="ORF">C9J47_23160</name>
</gene>
<accession>A0A2T3L344</accession>
<feature type="transmembrane region" description="Helical" evidence="5">
    <location>
        <begin position="228"/>
        <end position="249"/>
    </location>
</feature>
<keyword evidence="4 5" id="KW-0472">Membrane</keyword>
<feature type="transmembrane region" description="Helical" evidence="5">
    <location>
        <begin position="158"/>
        <end position="181"/>
    </location>
</feature>
<dbReference type="RefSeq" id="WP_107255615.1">
    <property type="nucleotide sequence ID" value="NZ_PYOC01000013.1"/>
</dbReference>
<feature type="transmembrane region" description="Helical" evidence="5">
    <location>
        <begin position="6"/>
        <end position="28"/>
    </location>
</feature>
<protein>
    <submittedName>
        <fullName evidence="6">Na(+)-dependent transporter</fullName>
    </submittedName>
</protein>
<comment type="caution">
    <text evidence="6">The sequence shown here is derived from an EMBL/GenBank/DDBJ whole genome shotgun (WGS) entry which is preliminary data.</text>
</comment>
<keyword evidence="3 5" id="KW-1133">Transmembrane helix</keyword>
<comment type="subcellular location">
    <subcellularLocation>
        <location evidence="1">Membrane</location>
        <topology evidence="1">Multi-pass membrane protein</topology>
    </subcellularLocation>
</comment>
<dbReference type="EMBL" id="PYOC01000013">
    <property type="protein sequence ID" value="PSV43400.1"/>
    <property type="molecule type" value="Genomic_DNA"/>
</dbReference>
<reference evidence="6 7" key="1">
    <citation type="submission" date="2018-03" db="EMBL/GenBank/DDBJ databases">
        <title>Whole genome sequencing of Histamine producing bacteria.</title>
        <authorList>
            <person name="Butler K."/>
        </authorList>
    </citation>
    <scope>NUCLEOTIDE SEQUENCE [LARGE SCALE GENOMIC DNA]</scope>
    <source>
        <strain evidence="6 7">ATCC 19614</strain>
    </source>
</reference>
<keyword evidence="2 5" id="KW-0812">Transmembrane</keyword>
<organism evidence="6 7">
    <name type="scientific">Photobacterium indicum</name>
    <dbReference type="NCBI Taxonomy" id="81447"/>
    <lineage>
        <taxon>Bacteria</taxon>
        <taxon>Pseudomonadati</taxon>
        <taxon>Pseudomonadota</taxon>
        <taxon>Gammaproteobacteria</taxon>
        <taxon>Vibrionales</taxon>
        <taxon>Vibrionaceae</taxon>
        <taxon>Photobacterium</taxon>
    </lineage>
</organism>
<dbReference type="PANTHER" id="PTHR10361:SF24">
    <property type="entry name" value="P3 PROTEIN"/>
    <property type="match status" value="1"/>
</dbReference>
<name>A0A2T3L344_9GAMM</name>
<evidence type="ECO:0000256" key="3">
    <source>
        <dbReference type="ARBA" id="ARBA00022989"/>
    </source>
</evidence>
<dbReference type="AlphaFoldDB" id="A0A2T3L344"/>
<evidence type="ECO:0000256" key="1">
    <source>
        <dbReference type="ARBA" id="ARBA00004141"/>
    </source>
</evidence>
<feature type="transmembrane region" description="Helical" evidence="5">
    <location>
        <begin position="193"/>
        <end position="216"/>
    </location>
</feature>
<dbReference type="InterPro" id="IPR038770">
    <property type="entry name" value="Na+/solute_symporter_sf"/>
</dbReference>
<feature type="transmembrane region" description="Helical" evidence="5">
    <location>
        <begin position="40"/>
        <end position="62"/>
    </location>
</feature>
<evidence type="ECO:0000256" key="5">
    <source>
        <dbReference type="SAM" id="Phobius"/>
    </source>
</evidence>
<evidence type="ECO:0000256" key="2">
    <source>
        <dbReference type="ARBA" id="ARBA00022692"/>
    </source>
</evidence>
<proteinExistence type="predicted"/>
<evidence type="ECO:0000256" key="4">
    <source>
        <dbReference type="ARBA" id="ARBA00023136"/>
    </source>
</evidence>
<feature type="transmembrane region" description="Helical" evidence="5">
    <location>
        <begin position="133"/>
        <end position="151"/>
    </location>
</feature>
<dbReference type="Gene3D" id="1.20.1530.20">
    <property type="match status" value="1"/>
</dbReference>
<feature type="transmembrane region" description="Helical" evidence="5">
    <location>
        <begin position="68"/>
        <end position="87"/>
    </location>
</feature>
<sequence length="286" mass="30407">MSQTMLTIALPLALAWMMYCVGLTLTLADFKRVATFPKKILAGLAAQLIGLPLLAYVLIHLLALPEPIAVGLWLLALAPGGASSNAITHLSGGDTALSISMTAISSLIIPISLPLMLPLVLSDAQLVIPVKMAILQLTAVTFVPVMIGMIMKQYIKALWFSSFISFAGRSSLWALFFTVTITLAANTKVFNQLFSVGSIAAIVLCLSGMILGVIVAKALRGDKRLVKTLAIEVGIQNAGTAIFVAVVQLQRPELALTPLLYGVLMNIPALVIIHRSKRQAAILPKS</sequence>
<dbReference type="Proteomes" id="UP000241803">
    <property type="component" value="Unassembled WGS sequence"/>
</dbReference>